<dbReference type="Pfam" id="PF05721">
    <property type="entry name" value="PhyH"/>
    <property type="match status" value="1"/>
</dbReference>
<evidence type="ECO:0000313" key="3">
    <source>
        <dbReference type="EMBL" id="MBB5812554.1"/>
    </source>
</evidence>
<evidence type="ECO:0000256" key="1">
    <source>
        <dbReference type="ARBA" id="ARBA00022723"/>
    </source>
</evidence>
<protein>
    <recommendedName>
        <fullName evidence="5">Phytanoyl-CoA dioxygenase</fullName>
    </recommendedName>
</protein>
<dbReference type="GO" id="GO:0016706">
    <property type="term" value="F:2-oxoglutarate-dependent dioxygenase activity"/>
    <property type="evidence" value="ECO:0007669"/>
    <property type="project" value="UniProtKB-ARBA"/>
</dbReference>
<reference evidence="3 4" key="1">
    <citation type="submission" date="2020-08" db="EMBL/GenBank/DDBJ databases">
        <title>Sequencing the genomes of 1000 actinobacteria strains.</title>
        <authorList>
            <person name="Klenk H.-P."/>
        </authorList>
    </citation>
    <scope>NUCLEOTIDE SEQUENCE [LARGE SCALE GENOMIC DNA]</scope>
    <source>
        <strain evidence="3 4">DSM 40129</strain>
    </source>
</reference>
<dbReference type="SUPFAM" id="SSF51197">
    <property type="entry name" value="Clavaminate synthase-like"/>
    <property type="match status" value="1"/>
</dbReference>
<accession>A0AA89QJH0</accession>
<gene>
    <name evidence="3" type="ORF">HNR72_003582</name>
</gene>
<proteinExistence type="predicted"/>
<dbReference type="EMBL" id="JACHLX010000001">
    <property type="protein sequence ID" value="MBB5812554.1"/>
    <property type="molecule type" value="Genomic_DNA"/>
</dbReference>
<dbReference type="Gene3D" id="2.60.120.620">
    <property type="entry name" value="q2cbj1_9rhob like domain"/>
    <property type="match status" value="1"/>
</dbReference>
<evidence type="ECO:0000256" key="2">
    <source>
        <dbReference type="ARBA" id="ARBA00023004"/>
    </source>
</evidence>
<dbReference type="GeneID" id="93840006"/>
<dbReference type="PANTHER" id="PTHR20883">
    <property type="entry name" value="PHYTANOYL-COA DIOXYGENASE DOMAIN CONTAINING 1"/>
    <property type="match status" value="1"/>
</dbReference>
<dbReference type="GO" id="GO:0005506">
    <property type="term" value="F:iron ion binding"/>
    <property type="evidence" value="ECO:0007669"/>
    <property type="project" value="UniProtKB-ARBA"/>
</dbReference>
<dbReference type="Proteomes" id="UP000579531">
    <property type="component" value="Unassembled WGS sequence"/>
</dbReference>
<sequence>MPTTKQLLSSAEVARFTAHGFLRLDGVVPREMNEEALGVFAAGALPAVPYGTAVPVAFPEGSFARRLLELPAVAGALESLVGPDPAVDHHFVHTRPPHEGSAQPLHADALIDVRADAFDVQLMYYPQEVTAGMGGTLVVPGSHLRRINESDTGRYQNLRGQTRLTCPAGTVLLLHHGIWHGGRRNDSDTVRHMYKIRFNPTVPQVRLWDTRDVDSPAVREELRRTFPWYEQATARLEIHNRILLWRSLTADPGFDIDHWATRISNRPAAHAASRSTV</sequence>
<keyword evidence="4" id="KW-1185">Reference proteome</keyword>
<dbReference type="PANTHER" id="PTHR20883:SF15">
    <property type="entry name" value="PHYTANOYL-COA DIOXYGENASE DOMAIN-CONTAINING PROTEIN 1"/>
    <property type="match status" value="1"/>
</dbReference>
<evidence type="ECO:0000313" key="4">
    <source>
        <dbReference type="Proteomes" id="UP000579531"/>
    </source>
</evidence>
<organism evidence="3 4">
    <name type="scientific">Streptomyces collinus</name>
    <dbReference type="NCBI Taxonomy" id="42684"/>
    <lineage>
        <taxon>Bacteria</taxon>
        <taxon>Bacillati</taxon>
        <taxon>Actinomycetota</taxon>
        <taxon>Actinomycetes</taxon>
        <taxon>Kitasatosporales</taxon>
        <taxon>Streptomycetaceae</taxon>
        <taxon>Streptomyces</taxon>
    </lineage>
</organism>
<name>A0AA89QJH0_STRCU</name>
<dbReference type="RefSeq" id="WP_184848127.1">
    <property type="nucleotide sequence ID" value="NZ_BAABFE010000012.1"/>
</dbReference>
<dbReference type="AlphaFoldDB" id="A0AA89QJH0"/>
<comment type="caution">
    <text evidence="3">The sequence shown here is derived from an EMBL/GenBank/DDBJ whole genome shotgun (WGS) entry which is preliminary data.</text>
</comment>
<keyword evidence="1" id="KW-0479">Metal-binding</keyword>
<dbReference type="InterPro" id="IPR008775">
    <property type="entry name" value="Phytyl_CoA_dOase-like"/>
</dbReference>
<evidence type="ECO:0008006" key="5">
    <source>
        <dbReference type="Google" id="ProtNLM"/>
    </source>
</evidence>
<keyword evidence="2" id="KW-0408">Iron</keyword>